<keyword evidence="12" id="KW-1185">Reference proteome</keyword>
<dbReference type="PANTHER" id="PTHR16466">
    <property type="entry name" value="TELOMERE REPEAT-BINDING FACTOR 2-INTERACTING PROTEIN 1"/>
    <property type="match status" value="1"/>
</dbReference>
<feature type="domain" description="UBA" evidence="10">
    <location>
        <begin position="880"/>
        <end position="923"/>
    </location>
</feature>
<reference evidence="11 12" key="1">
    <citation type="journal article" date="2014" name="BMC Genomics">
        <title>Genome sequencing of four Aureobasidium pullulans varieties: biotechnological potential, stress tolerance, and description of new species.</title>
        <authorList>
            <person name="Gostin Ar C."/>
            <person name="Ohm R.A."/>
            <person name="Kogej T."/>
            <person name="Sonjak S."/>
            <person name="Turk M."/>
            <person name="Zajc J."/>
            <person name="Zalar P."/>
            <person name="Grube M."/>
            <person name="Sun H."/>
            <person name="Han J."/>
            <person name="Sharma A."/>
            <person name="Chiniquy J."/>
            <person name="Ngan C.Y."/>
            <person name="Lipzen A."/>
            <person name="Barry K."/>
            <person name="Grigoriev I.V."/>
            <person name="Gunde-Cimerman N."/>
        </authorList>
    </citation>
    <scope>NUCLEOTIDE SEQUENCE [LARGE SCALE GENOMIC DNA]</scope>
    <source>
        <strain evidence="11 12">EXF-2481</strain>
    </source>
</reference>
<keyword evidence="2 8" id="KW-0158">Chromosome</keyword>
<dbReference type="HOGENOM" id="CLU_303252_0_0_1"/>
<feature type="region of interest" description="Disordered" evidence="9">
    <location>
        <begin position="853"/>
        <end position="876"/>
    </location>
</feature>
<dbReference type="PROSITE" id="PS50030">
    <property type="entry name" value="UBA"/>
    <property type="match status" value="1"/>
</dbReference>
<protein>
    <recommendedName>
        <fullName evidence="8">DNA-binding protein RAP1</fullName>
    </recommendedName>
</protein>
<comment type="subcellular location">
    <subcellularLocation>
        <location evidence="8">Nucleus</location>
    </subcellularLocation>
    <subcellularLocation>
        <location evidence="8">Chromosome</location>
        <location evidence="8">Telomere</location>
    </subcellularLocation>
</comment>
<evidence type="ECO:0000256" key="5">
    <source>
        <dbReference type="ARBA" id="ARBA00023159"/>
    </source>
</evidence>
<dbReference type="PANTHER" id="PTHR16466:SF6">
    <property type="entry name" value="TELOMERIC REPEAT-BINDING FACTOR 2-INTERACTING PROTEIN 1"/>
    <property type="match status" value="1"/>
</dbReference>
<feature type="compositionally biased region" description="Low complexity" evidence="9">
    <location>
        <begin position="328"/>
        <end position="344"/>
    </location>
</feature>
<dbReference type="GO" id="GO:0070187">
    <property type="term" value="C:shelterin complex"/>
    <property type="evidence" value="ECO:0007669"/>
    <property type="project" value="TreeGrafter"/>
</dbReference>
<feature type="compositionally biased region" description="Polar residues" evidence="9">
    <location>
        <begin position="643"/>
        <end position="656"/>
    </location>
</feature>
<evidence type="ECO:0000256" key="6">
    <source>
        <dbReference type="ARBA" id="ARBA00023163"/>
    </source>
</evidence>
<comment type="function">
    <text evidence="8">Involved in the regulation of telomere length, clustering and has a specific role in telomere position effect (TPE).</text>
</comment>
<dbReference type="CDD" id="cd11655">
    <property type="entry name" value="rap1_myb-like"/>
    <property type="match status" value="2"/>
</dbReference>
<dbReference type="InterPro" id="IPR009057">
    <property type="entry name" value="Homeodomain-like_sf"/>
</dbReference>
<dbReference type="InterPro" id="IPR001357">
    <property type="entry name" value="BRCT_dom"/>
</dbReference>
<name>A0A074Y8R5_AURSE</name>
<dbReference type="GO" id="GO:0010833">
    <property type="term" value="P:telomere maintenance via telomere lengthening"/>
    <property type="evidence" value="ECO:0007669"/>
    <property type="project" value="UniProtKB-UniRule"/>
</dbReference>
<feature type="compositionally biased region" description="Polar residues" evidence="9">
    <location>
        <begin position="803"/>
        <end position="817"/>
    </location>
</feature>
<dbReference type="AlphaFoldDB" id="A0A074Y8R5"/>
<dbReference type="InterPro" id="IPR039595">
    <property type="entry name" value="TE2IP/Rap1"/>
</dbReference>
<feature type="compositionally biased region" description="Basic and acidic residues" evidence="9">
    <location>
        <begin position="681"/>
        <end position="690"/>
    </location>
</feature>
<evidence type="ECO:0000256" key="1">
    <source>
        <dbReference type="ARBA" id="ARBA00010467"/>
    </source>
</evidence>
<accession>A0A074Y8R5</accession>
<proteinExistence type="inferred from homology"/>
<dbReference type="SUPFAM" id="SSF46689">
    <property type="entry name" value="Homeodomain-like"/>
    <property type="match status" value="2"/>
</dbReference>
<comment type="subunit">
    <text evidence="8">Homodimer.</text>
</comment>
<dbReference type="Pfam" id="PF11626">
    <property type="entry name" value="Rap1_C"/>
    <property type="match status" value="1"/>
</dbReference>
<keyword evidence="4" id="KW-0805">Transcription regulation</keyword>
<sequence length="989" mass="110398">MANPTGIQRGVFADKKFFIVQRVPQRSHFISLVEGNGGRVVKLEAQADYLIADHMRPDAPAGSLSYKFIDEVIKKGEIPEDESTFLANRSKPTKSDATAGASSSKKATRTAFTDDDDKMLYKWVAKAHEEGLALQGNKLYQQLAAHNDRHTYHSWRDRYIKVLEAKPPAGWEDYPDERLPGMDAPITDLSSTALPRSTATLDRSSISPRKAHTFFTDEDDRELQEWVSRFPTKPRVPFTEEDDRVLSMWVEKAQQRGEPLLGNELYKKLAAKNPRHSYHSWRDRWIKHVSLRVSIDEMDEAAPVQDDIPSARPSPSPSRPFSRPPVRQPGFRVPPAASASAESPINGEIPSIAPRPATSPRKLVTSAAPQASASASAPGSIGPPPTSANSGEEPKALAEPVRMTRPADSTSQISSQRKAQSNSTISRTNGSPAKSQPVQSRRQPSSVRHRSTQTDLESRIQDDLDFTKQEFESLLSVAIDIQNVCVGRYQESWIAFAKSNPTHSAVEWRSFYERRVLPVALQRENDPEYVSAQDDQRWIAFWQNQAQPIETLPYQKQDWTDEDKETLAVVEVEITPRASKTDTKTENDVVDVISKRKVESLDAAVEPEQTPKRQRTIDSTSAPARLPAAQLLIQGHDAGNIITTSSQVAPSPSYHSNTDEEMEDEEIRDSEVQDDEAAEQLQREMAENKDKRHQLTRANLARIQAENGSPEEQRGIDIERDDDNDDQGHFADYLGELLPAALKARLLETAETKDDQHDDDCNEDDDSGDDEDDDMPITRTQHDEEQAYDPAMLEVDPNLDVPSYQSSAEFATNNTQLRLDVPETQPWEVSSAPSQTERHRLSTQAMYDIDAQSFDADIPDPPSDVEEDTTPHNDTDSQILADDECWPWIDSQIALSFPEDVVKEALRATSFNPKLAAEVLQARGGRVNLAGVWTSVEDDIAEGGDAGALRALEEKHGVGSVMKRLAFLRQWREDEEAAAIAENKNETGK</sequence>
<feature type="region of interest" description="Disordered" evidence="9">
    <location>
        <begin position="602"/>
        <end position="623"/>
    </location>
</feature>
<dbReference type="Pfam" id="PF16589">
    <property type="entry name" value="BRCT_2"/>
    <property type="match status" value="1"/>
</dbReference>
<dbReference type="InterPro" id="IPR015010">
    <property type="entry name" value="TERF2IP_Myb"/>
</dbReference>
<dbReference type="InterPro" id="IPR038104">
    <property type="entry name" value="Rap1_C_sf"/>
</dbReference>
<evidence type="ECO:0000256" key="8">
    <source>
        <dbReference type="RuleBase" id="RU367107"/>
    </source>
</evidence>
<evidence type="ECO:0000259" key="10">
    <source>
        <dbReference type="PROSITE" id="PS50030"/>
    </source>
</evidence>
<feature type="region of interest" description="Disordered" evidence="9">
    <location>
        <begin position="300"/>
        <end position="459"/>
    </location>
</feature>
<feature type="compositionally biased region" description="Low complexity" evidence="9">
    <location>
        <begin position="435"/>
        <end position="446"/>
    </location>
</feature>
<keyword evidence="5" id="KW-0010">Activator</keyword>
<evidence type="ECO:0000313" key="12">
    <source>
        <dbReference type="Proteomes" id="UP000030641"/>
    </source>
</evidence>
<evidence type="ECO:0000256" key="9">
    <source>
        <dbReference type="SAM" id="MobiDB-lite"/>
    </source>
</evidence>
<dbReference type="EMBL" id="KL584763">
    <property type="protein sequence ID" value="KEQ94138.1"/>
    <property type="molecule type" value="Genomic_DNA"/>
</dbReference>
<feature type="region of interest" description="Disordered" evidence="9">
    <location>
        <begin position="84"/>
        <end position="109"/>
    </location>
</feature>
<evidence type="ECO:0000256" key="7">
    <source>
        <dbReference type="ARBA" id="ARBA00023242"/>
    </source>
</evidence>
<feature type="region of interest" description="Disordered" evidence="9">
    <location>
        <begin position="749"/>
        <end position="839"/>
    </location>
</feature>
<evidence type="ECO:0000313" key="11">
    <source>
        <dbReference type="EMBL" id="KEQ94138.1"/>
    </source>
</evidence>
<organism evidence="11 12">
    <name type="scientific">Aureobasidium subglaciale (strain EXF-2481)</name>
    <name type="common">Aureobasidium pullulans var. subglaciale</name>
    <dbReference type="NCBI Taxonomy" id="1043005"/>
    <lineage>
        <taxon>Eukaryota</taxon>
        <taxon>Fungi</taxon>
        <taxon>Dikarya</taxon>
        <taxon>Ascomycota</taxon>
        <taxon>Pezizomycotina</taxon>
        <taxon>Dothideomycetes</taxon>
        <taxon>Dothideomycetidae</taxon>
        <taxon>Dothideales</taxon>
        <taxon>Saccotheciaceae</taxon>
        <taxon>Aureobasidium</taxon>
    </lineage>
</organism>
<dbReference type="GeneID" id="25366843"/>
<dbReference type="OMA" id="METINEW"/>
<keyword evidence="6" id="KW-0804">Transcription</keyword>
<dbReference type="GO" id="GO:0042162">
    <property type="term" value="F:telomeric DNA binding"/>
    <property type="evidence" value="ECO:0007669"/>
    <property type="project" value="TreeGrafter"/>
</dbReference>
<evidence type="ECO:0000256" key="4">
    <source>
        <dbReference type="ARBA" id="ARBA00023015"/>
    </source>
</evidence>
<dbReference type="Pfam" id="PF08914">
    <property type="entry name" value="Myb_Rap1"/>
    <property type="match status" value="2"/>
</dbReference>
<feature type="compositionally biased region" description="Acidic residues" evidence="9">
    <location>
        <begin position="659"/>
        <end position="678"/>
    </location>
</feature>
<keyword evidence="7 8" id="KW-0539">Nucleus</keyword>
<comment type="similarity">
    <text evidence="1 8">Belongs to the RAP1 family.</text>
</comment>
<feature type="region of interest" description="Disordered" evidence="9">
    <location>
        <begin position="643"/>
        <end position="732"/>
    </location>
</feature>
<feature type="compositionally biased region" description="Low complexity" evidence="9">
    <location>
        <begin position="365"/>
        <end position="380"/>
    </location>
</feature>
<dbReference type="InParanoid" id="A0A074Y8R5"/>
<dbReference type="STRING" id="1043005.A0A074Y8R5"/>
<dbReference type="Proteomes" id="UP000030641">
    <property type="component" value="Unassembled WGS sequence"/>
</dbReference>
<feature type="compositionally biased region" description="Low complexity" evidence="9">
    <location>
        <begin position="95"/>
        <end position="109"/>
    </location>
</feature>
<evidence type="ECO:0000256" key="2">
    <source>
        <dbReference type="ARBA" id="ARBA00022454"/>
    </source>
</evidence>
<dbReference type="OrthoDB" id="435460at2759"/>
<dbReference type="RefSeq" id="XP_013342582.1">
    <property type="nucleotide sequence ID" value="XM_013487128.1"/>
</dbReference>
<dbReference type="InterPro" id="IPR021661">
    <property type="entry name" value="Rap1_C"/>
</dbReference>
<dbReference type="InterPro" id="IPR015940">
    <property type="entry name" value="UBA"/>
</dbReference>
<keyword evidence="3 8" id="KW-0779">Telomere</keyword>
<dbReference type="GO" id="GO:0031848">
    <property type="term" value="P:protection from non-homologous end joining at telomere"/>
    <property type="evidence" value="ECO:0007669"/>
    <property type="project" value="TreeGrafter"/>
</dbReference>
<feature type="compositionally biased region" description="Acidic residues" evidence="9">
    <location>
        <begin position="757"/>
        <end position="775"/>
    </location>
</feature>
<feature type="compositionally biased region" description="Pro residues" evidence="9">
    <location>
        <begin position="312"/>
        <end position="327"/>
    </location>
</feature>
<dbReference type="Gene3D" id="1.10.10.2170">
    <property type="match status" value="1"/>
</dbReference>
<gene>
    <name evidence="11" type="ORF">AUEXF2481DRAFT_41322</name>
</gene>
<evidence type="ECO:0000256" key="3">
    <source>
        <dbReference type="ARBA" id="ARBA00022895"/>
    </source>
</evidence>
<dbReference type="Gene3D" id="1.10.10.60">
    <property type="entry name" value="Homeodomain-like"/>
    <property type="match status" value="2"/>
</dbReference>
<feature type="compositionally biased region" description="Polar residues" evidence="9">
    <location>
        <begin position="407"/>
        <end position="434"/>
    </location>
</feature>